<evidence type="ECO:0000259" key="3">
    <source>
        <dbReference type="SMART" id="SM00903"/>
    </source>
</evidence>
<gene>
    <name evidence="4" type="ORF">K8V56_00665</name>
</gene>
<dbReference type="InterPro" id="IPR050268">
    <property type="entry name" value="NADH-dep_flavin_reductase"/>
</dbReference>
<dbReference type="GO" id="GO:0010181">
    <property type="term" value="F:FMN binding"/>
    <property type="evidence" value="ECO:0007669"/>
    <property type="project" value="InterPro"/>
</dbReference>
<dbReference type="PANTHER" id="PTHR30466:SF11">
    <property type="entry name" value="FLAVIN-DEPENDENT MONOOXYGENASE, REDUCTASE SUBUNIT HSAB"/>
    <property type="match status" value="1"/>
</dbReference>
<dbReference type="InterPro" id="IPR012349">
    <property type="entry name" value="Split_barrel_FMN-bd"/>
</dbReference>
<sequence length="161" mass="18128">MDVRELRNCFGQFATGVTVITWNNDQGERFGITVNSFTSVSLDPALVLVSIANNAKSYEALKNRPFVINVLTESQEAYAWQFAGRPNEDLVIEWEEDSKTSPRLKNALATIECVPWAEYEGGDHTLFVGKVLDFSYTDAESLLFFRGKFLKTEKNKTVVCS</sequence>
<evidence type="ECO:0000256" key="1">
    <source>
        <dbReference type="ARBA" id="ARBA00008898"/>
    </source>
</evidence>
<dbReference type="SUPFAM" id="SSF50475">
    <property type="entry name" value="FMN-binding split barrel"/>
    <property type="match status" value="1"/>
</dbReference>
<evidence type="ECO:0000256" key="2">
    <source>
        <dbReference type="ARBA" id="ARBA00023002"/>
    </source>
</evidence>
<dbReference type="EMBL" id="DYWT01000011">
    <property type="protein sequence ID" value="HJF30273.1"/>
    <property type="molecule type" value="Genomic_DNA"/>
</dbReference>
<dbReference type="Gene3D" id="2.30.110.10">
    <property type="entry name" value="Electron Transport, Fmn-binding Protein, Chain A"/>
    <property type="match status" value="1"/>
</dbReference>
<accession>A0A921FV50</accession>
<evidence type="ECO:0000313" key="4">
    <source>
        <dbReference type="EMBL" id="HJF30273.1"/>
    </source>
</evidence>
<comment type="caution">
    <text evidence="4">The sequence shown here is derived from an EMBL/GenBank/DDBJ whole genome shotgun (WGS) entry which is preliminary data.</text>
</comment>
<dbReference type="Proteomes" id="UP000698173">
    <property type="component" value="Unassembled WGS sequence"/>
</dbReference>
<dbReference type="PANTHER" id="PTHR30466">
    <property type="entry name" value="FLAVIN REDUCTASE"/>
    <property type="match status" value="1"/>
</dbReference>
<dbReference type="AlphaFoldDB" id="A0A921FV50"/>
<keyword evidence="2" id="KW-0560">Oxidoreductase</keyword>
<reference evidence="4" key="1">
    <citation type="journal article" date="2021" name="PeerJ">
        <title>Extensive microbial diversity within the chicken gut microbiome revealed by metagenomics and culture.</title>
        <authorList>
            <person name="Gilroy R."/>
            <person name="Ravi A."/>
            <person name="Getino M."/>
            <person name="Pursley I."/>
            <person name="Horton D.L."/>
            <person name="Alikhan N.F."/>
            <person name="Baker D."/>
            <person name="Gharbi K."/>
            <person name="Hall N."/>
            <person name="Watson M."/>
            <person name="Adriaenssens E.M."/>
            <person name="Foster-Nyarko E."/>
            <person name="Jarju S."/>
            <person name="Secka A."/>
            <person name="Antonio M."/>
            <person name="Oren A."/>
            <person name="Chaudhuri R.R."/>
            <person name="La Ragione R."/>
            <person name="Hildebrand F."/>
            <person name="Pallen M.J."/>
        </authorList>
    </citation>
    <scope>NUCLEOTIDE SEQUENCE</scope>
    <source>
        <strain evidence="4">CHK171-7178</strain>
    </source>
</reference>
<dbReference type="GO" id="GO:0042602">
    <property type="term" value="F:riboflavin reductase (NADPH) activity"/>
    <property type="evidence" value="ECO:0007669"/>
    <property type="project" value="TreeGrafter"/>
</dbReference>
<comment type="similarity">
    <text evidence="1">Belongs to the non-flavoprotein flavin reductase family.</text>
</comment>
<name>A0A921FV50_SPOPS</name>
<dbReference type="Pfam" id="PF01613">
    <property type="entry name" value="Flavin_Reduct"/>
    <property type="match status" value="1"/>
</dbReference>
<dbReference type="SMART" id="SM00903">
    <property type="entry name" value="Flavin_Reduct"/>
    <property type="match status" value="1"/>
</dbReference>
<evidence type="ECO:0000313" key="5">
    <source>
        <dbReference type="Proteomes" id="UP000698173"/>
    </source>
</evidence>
<reference evidence="4" key="2">
    <citation type="submission" date="2021-09" db="EMBL/GenBank/DDBJ databases">
        <authorList>
            <person name="Gilroy R."/>
        </authorList>
    </citation>
    <scope>NUCLEOTIDE SEQUENCE</scope>
    <source>
        <strain evidence="4">CHK171-7178</strain>
    </source>
</reference>
<feature type="domain" description="Flavin reductase like" evidence="3">
    <location>
        <begin position="10"/>
        <end position="151"/>
    </location>
</feature>
<organism evidence="4 5">
    <name type="scientific">Sporosarcina psychrophila</name>
    <name type="common">Bacillus psychrophilus</name>
    <dbReference type="NCBI Taxonomy" id="1476"/>
    <lineage>
        <taxon>Bacteria</taxon>
        <taxon>Bacillati</taxon>
        <taxon>Bacillota</taxon>
        <taxon>Bacilli</taxon>
        <taxon>Bacillales</taxon>
        <taxon>Caryophanaceae</taxon>
        <taxon>Sporosarcina</taxon>
    </lineage>
</organism>
<proteinExistence type="inferred from homology"/>
<protein>
    <submittedName>
        <fullName evidence="4">Flavin reductase family protein</fullName>
    </submittedName>
</protein>
<dbReference type="InterPro" id="IPR002563">
    <property type="entry name" value="Flavin_Rdtase-like_dom"/>
</dbReference>